<dbReference type="PANTHER" id="PTHR38460:SF1">
    <property type="entry name" value="TAUTOMERASE YOLI-RELATED"/>
    <property type="match status" value="1"/>
</dbReference>
<dbReference type="Pfam" id="PF14552">
    <property type="entry name" value="Tautomerase_2"/>
    <property type="match status" value="1"/>
</dbReference>
<dbReference type="AlphaFoldDB" id="A0A4R8SY14"/>
<dbReference type="Gene3D" id="3.30.429.10">
    <property type="entry name" value="Macrophage Migration Inhibitory Factor"/>
    <property type="match status" value="1"/>
</dbReference>
<dbReference type="Proteomes" id="UP000294604">
    <property type="component" value="Unassembled WGS sequence"/>
</dbReference>
<protein>
    <submittedName>
        <fullName evidence="1">Tautomerase enzyme</fullName>
    </submittedName>
</protein>
<evidence type="ECO:0000313" key="2">
    <source>
        <dbReference type="Proteomes" id="UP000294604"/>
    </source>
</evidence>
<name>A0A4R8SY14_9MYCO</name>
<dbReference type="PANTHER" id="PTHR38460">
    <property type="entry name" value="TAUTOMERASE YOLI-RELATED"/>
    <property type="match status" value="1"/>
</dbReference>
<proteinExistence type="predicted"/>
<dbReference type="STRING" id="404941.GCA_002013645_00701"/>
<evidence type="ECO:0000313" key="1">
    <source>
        <dbReference type="EMBL" id="TEA08206.1"/>
    </source>
</evidence>
<reference evidence="1 2" key="1">
    <citation type="journal article" date="2019" name="Sci. Rep.">
        <title>Extended insight into the Mycobacterium chelonae-abscessus complex through whole genome sequencing of Mycobacterium salmoniphilum outbreak and Mycobacterium salmoniphilum-like strains.</title>
        <authorList>
            <person name="Behra P.R.K."/>
            <person name="Das S."/>
            <person name="Pettersson B.M.F."/>
            <person name="Shirreff L."/>
            <person name="DuCote T."/>
            <person name="Jacobsson K.G."/>
            <person name="Ennis D.G."/>
            <person name="Kirsebom L.A."/>
        </authorList>
    </citation>
    <scope>NUCLEOTIDE SEQUENCE [LARGE SCALE GENOMIC DNA]</scope>
    <source>
        <strain evidence="1 2">CCUG 60884</strain>
    </source>
</reference>
<gene>
    <name evidence="1" type="ORF">CCUG60884_00687</name>
</gene>
<dbReference type="InterPro" id="IPR014347">
    <property type="entry name" value="Tautomerase/MIF_sf"/>
</dbReference>
<dbReference type="RefSeq" id="WP_134081646.1">
    <property type="nucleotide sequence ID" value="NZ_PECL01000006.1"/>
</dbReference>
<sequence>MPSSVVEVRRVYTEAEEVAIINAVHDALVSAFQIPPGDKHVRLVAHEPHRFSHVPHLESPELYTFVSIDCFAGRSIAAKRNLYAEIVRQLSLLGIPPDHVTIVLRESAAENWGIRGGQAACDIDLGFDVNV</sequence>
<dbReference type="InterPro" id="IPR037479">
    <property type="entry name" value="Tauto_MSAD"/>
</dbReference>
<comment type="caution">
    <text evidence="1">The sequence shown here is derived from an EMBL/GenBank/DDBJ whole genome shotgun (WGS) entry which is preliminary data.</text>
</comment>
<organism evidence="1 2">
    <name type="scientific">Mycobacteroides salmoniphilum</name>
    <dbReference type="NCBI Taxonomy" id="404941"/>
    <lineage>
        <taxon>Bacteria</taxon>
        <taxon>Bacillati</taxon>
        <taxon>Actinomycetota</taxon>
        <taxon>Actinomycetes</taxon>
        <taxon>Mycobacteriales</taxon>
        <taxon>Mycobacteriaceae</taxon>
        <taxon>Mycobacteroides</taxon>
    </lineage>
</organism>
<accession>A0A4R8SY14</accession>
<dbReference type="SUPFAM" id="SSF55331">
    <property type="entry name" value="Tautomerase/MIF"/>
    <property type="match status" value="1"/>
</dbReference>
<dbReference type="EMBL" id="PECL01000006">
    <property type="protein sequence ID" value="TEA08206.1"/>
    <property type="molecule type" value="Genomic_DNA"/>
</dbReference>